<name>A0A7E4USW5_PANRE</name>
<proteinExistence type="predicted"/>
<keyword evidence="2" id="KW-1185">Reference proteome</keyword>
<protein>
    <submittedName>
        <fullName evidence="3">Neur_chan_memb domain-containing protein</fullName>
    </submittedName>
</protein>
<keyword evidence="1" id="KW-0472">Membrane</keyword>
<dbReference type="Proteomes" id="UP000492821">
    <property type="component" value="Unassembled WGS sequence"/>
</dbReference>
<dbReference type="WBParaSite" id="Pan_g11951.t1">
    <property type="protein sequence ID" value="Pan_g11951.t1"/>
    <property type="gene ID" value="Pan_g11951"/>
</dbReference>
<evidence type="ECO:0000256" key="1">
    <source>
        <dbReference type="SAM" id="Phobius"/>
    </source>
</evidence>
<organism evidence="2 3">
    <name type="scientific">Panagrellus redivivus</name>
    <name type="common">Microworm</name>
    <dbReference type="NCBI Taxonomy" id="6233"/>
    <lineage>
        <taxon>Eukaryota</taxon>
        <taxon>Metazoa</taxon>
        <taxon>Ecdysozoa</taxon>
        <taxon>Nematoda</taxon>
        <taxon>Chromadorea</taxon>
        <taxon>Rhabditida</taxon>
        <taxon>Tylenchina</taxon>
        <taxon>Panagrolaimomorpha</taxon>
        <taxon>Panagrolaimoidea</taxon>
        <taxon>Panagrolaimidae</taxon>
        <taxon>Panagrellus</taxon>
    </lineage>
</organism>
<accession>A0A7E4USW5</accession>
<reference evidence="2" key="1">
    <citation type="journal article" date="2013" name="Genetics">
        <title>The draft genome and transcriptome of Panagrellus redivivus are shaped by the harsh demands of a free-living lifestyle.</title>
        <authorList>
            <person name="Srinivasan J."/>
            <person name="Dillman A.R."/>
            <person name="Macchietto M.G."/>
            <person name="Heikkinen L."/>
            <person name="Lakso M."/>
            <person name="Fracchia K.M."/>
            <person name="Antoshechkin I."/>
            <person name="Mortazavi A."/>
            <person name="Wong G."/>
            <person name="Sternberg P.W."/>
        </authorList>
    </citation>
    <scope>NUCLEOTIDE SEQUENCE [LARGE SCALE GENOMIC DNA]</scope>
    <source>
        <strain evidence="2">MT8872</strain>
    </source>
</reference>
<evidence type="ECO:0000313" key="3">
    <source>
        <dbReference type="WBParaSite" id="Pan_g11951.t1"/>
    </source>
</evidence>
<keyword evidence="1" id="KW-1133">Transmembrane helix</keyword>
<evidence type="ECO:0000313" key="2">
    <source>
        <dbReference type="Proteomes" id="UP000492821"/>
    </source>
</evidence>
<sequence>MSRGEHVSSSNDRACTADVVSVRHKEDNKWQRVIPRNKSFDYAGSKTIIVSFGWMVIIVCFVSRVIVV</sequence>
<dbReference type="AlphaFoldDB" id="A0A7E4USW5"/>
<keyword evidence="1" id="KW-0812">Transmembrane</keyword>
<feature type="transmembrane region" description="Helical" evidence="1">
    <location>
        <begin position="48"/>
        <end position="67"/>
    </location>
</feature>
<reference evidence="3" key="2">
    <citation type="submission" date="2020-10" db="UniProtKB">
        <authorList>
            <consortium name="WormBaseParasite"/>
        </authorList>
    </citation>
    <scope>IDENTIFICATION</scope>
</reference>